<dbReference type="EMBL" id="CAJHCQ010000001">
    <property type="protein sequence ID" value="CAD6509425.1"/>
    <property type="molecule type" value="Genomic_DNA"/>
</dbReference>
<evidence type="ECO:0000313" key="2">
    <source>
        <dbReference type="Proteomes" id="UP000656319"/>
    </source>
</evidence>
<dbReference type="Proteomes" id="UP000656319">
    <property type="component" value="Unassembled WGS sequence"/>
</dbReference>
<name>A0ABM8N966_9BURK</name>
<protein>
    <submittedName>
        <fullName evidence="1">Uncharacterized protein</fullName>
    </submittedName>
</protein>
<gene>
    <name evidence="1" type="ORF">LMG27952_00276</name>
</gene>
<evidence type="ECO:0000313" key="1">
    <source>
        <dbReference type="EMBL" id="CAD6509425.1"/>
    </source>
</evidence>
<reference evidence="1 2" key="1">
    <citation type="submission" date="2020-10" db="EMBL/GenBank/DDBJ databases">
        <authorList>
            <person name="Peeters C."/>
        </authorList>
    </citation>
    <scope>NUCLEOTIDE SEQUENCE [LARGE SCALE GENOMIC DNA]</scope>
    <source>
        <strain evidence="1 2">LMG 27952</strain>
    </source>
</reference>
<comment type="caution">
    <text evidence="1">The sequence shown here is derived from an EMBL/GenBank/DDBJ whole genome shotgun (WGS) entry which is preliminary data.</text>
</comment>
<sequence>MSSLRSMTGVKHDGKSSIVRIPVFALETCGEIRLAPGPIIRWQQQSPCMKTWTGQSWVGALEETGSIRLLRLIVDGVV</sequence>
<organism evidence="1 2">
    <name type="scientific">Paraburkholderia hiiakae</name>
    <dbReference type="NCBI Taxonomy" id="1081782"/>
    <lineage>
        <taxon>Bacteria</taxon>
        <taxon>Pseudomonadati</taxon>
        <taxon>Pseudomonadota</taxon>
        <taxon>Betaproteobacteria</taxon>
        <taxon>Burkholderiales</taxon>
        <taxon>Burkholderiaceae</taxon>
        <taxon>Paraburkholderia</taxon>
    </lineage>
</organism>
<accession>A0ABM8N966</accession>
<proteinExistence type="predicted"/>
<keyword evidence="2" id="KW-1185">Reference proteome</keyword>